<dbReference type="EMBL" id="KZ819605">
    <property type="protein sequence ID" value="PWN32999.1"/>
    <property type="molecule type" value="Genomic_DNA"/>
</dbReference>
<evidence type="ECO:0000313" key="4">
    <source>
        <dbReference type="Proteomes" id="UP000245771"/>
    </source>
</evidence>
<feature type="transmembrane region" description="Helical" evidence="2">
    <location>
        <begin position="467"/>
        <end position="484"/>
    </location>
</feature>
<dbReference type="PANTHER" id="PTHR22911">
    <property type="entry name" value="ACYL-MALONYL CONDENSING ENZYME-RELATED"/>
    <property type="match status" value="1"/>
</dbReference>
<feature type="transmembrane region" description="Helical" evidence="2">
    <location>
        <begin position="337"/>
        <end position="358"/>
    </location>
</feature>
<reference evidence="3 4" key="1">
    <citation type="journal article" date="2018" name="Mol. Biol. Evol.">
        <title>Broad Genomic Sampling Reveals a Smut Pathogenic Ancestry of the Fungal Clade Ustilaginomycotina.</title>
        <authorList>
            <person name="Kijpornyongpan T."/>
            <person name="Mondo S.J."/>
            <person name="Barry K."/>
            <person name="Sandor L."/>
            <person name="Lee J."/>
            <person name="Lipzen A."/>
            <person name="Pangilinan J."/>
            <person name="LaButti K."/>
            <person name="Hainaut M."/>
            <person name="Henrissat B."/>
            <person name="Grigoriev I.V."/>
            <person name="Spatafora J.W."/>
            <person name="Aime M.C."/>
        </authorList>
    </citation>
    <scope>NUCLEOTIDE SEQUENCE [LARGE SCALE GENOMIC DNA]</scope>
    <source>
        <strain evidence="3 4">MCA 3882</strain>
    </source>
</reference>
<dbReference type="InParanoid" id="A0A316V5Y2"/>
<evidence type="ECO:0008006" key="5">
    <source>
        <dbReference type="Google" id="ProtNLM"/>
    </source>
</evidence>
<evidence type="ECO:0000256" key="2">
    <source>
        <dbReference type="SAM" id="Phobius"/>
    </source>
</evidence>
<feature type="transmembrane region" description="Helical" evidence="2">
    <location>
        <begin position="244"/>
        <end position="266"/>
    </location>
</feature>
<dbReference type="PANTHER" id="PTHR22911:SF137">
    <property type="entry name" value="SOLUTE CARRIER FAMILY 35 MEMBER G2-RELATED"/>
    <property type="match status" value="1"/>
</dbReference>
<dbReference type="Proteomes" id="UP000245771">
    <property type="component" value="Unassembled WGS sequence"/>
</dbReference>
<feature type="transmembrane region" description="Helical" evidence="2">
    <location>
        <begin position="310"/>
        <end position="330"/>
    </location>
</feature>
<dbReference type="GO" id="GO:0016020">
    <property type="term" value="C:membrane"/>
    <property type="evidence" value="ECO:0007669"/>
    <property type="project" value="TreeGrafter"/>
</dbReference>
<keyword evidence="2" id="KW-0812">Transmembrane</keyword>
<feature type="transmembrane region" description="Helical" evidence="2">
    <location>
        <begin position="211"/>
        <end position="232"/>
    </location>
</feature>
<keyword evidence="4" id="KW-1185">Reference proteome</keyword>
<dbReference type="STRING" id="1280837.A0A316V5Y2"/>
<dbReference type="OrthoDB" id="306876at2759"/>
<gene>
    <name evidence="3" type="ORF">FA14DRAFT_162175</name>
</gene>
<name>A0A316V5Y2_9BASI</name>
<evidence type="ECO:0000256" key="1">
    <source>
        <dbReference type="SAM" id="MobiDB-lite"/>
    </source>
</evidence>
<keyword evidence="2" id="KW-0472">Membrane</keyword>
<proteinExistence type="predicted"/>
<dbReference type="GeneID" id="37021241"/>
<feature type="non-terminal residue" evidence="3">
    <location>
        <position position="519"/>
    </location>
</feature>
<protein>
    <recommendedName>
        <fullName evidence="5">EamA domain-containing protein</fullName>
    </recommendedName>
</protein>
<organism evidence="3 4">
    <name type="scientific">Meira miltonrushii</name>
    <dbReference type="NCBI Taxonomy" id="1280837"/>
    <lineage>
        <taxon>Eukaryota</taxon>
        <taxon>Fungi</taxon>
        <taxon>Dikarya</taxon>
        <taxon>Basidiomycota</taxon>
        <taxon>Ustilaginomycotina</taxon>
        <taxon>Exobasidiomycetes</taxon>
        <taxon>Exobasidiales</taxon>
        <taxon>Brachybasidiaceae</taxon>
        <taxon>Meira</taxon>
    </lineage>
</organism>
<dbReference type="AlphaFoldDB" id="A0A316V5Y2"/>
<feature type="transmembrane region" description="Helical" evidence="2">
    <location>
        <begin position="496"/>
        <end position="514"/>
    </location>
</feature>
<accession>A0A316V5Y2</accession>
<sequence length="519" mass="56006">MTEAVEGQTNGDGGNRRVSLEGLGHGPAGRQQDRFTSLSTLGAQAPLSPTESPDGLRSDWIRQPLEAIKELANLLGPNVSQDHAHSNGTSDVEQRNGIVAATTIANEQTPLLQNSRMGERRQSSAPNGGRKGKYIGGGCYCDPLGRITTMNATETCQDESHSTPTTRKPDCQMCNGGGGACFAYGSVVRPPSIFSTATLTHHQKGPSGMTLAVLAQVCFAVLSLLAATLAKHQTERGQQRRFDALQMLIGQAILTFVISLTTLLIFSREKVSAVFGRRGARLWLWIRALCASTTAILFVLAAQVLPIADVLSFVYLAPIVYNFTSHLLFTSRHPFRAQLVSLSLWIGLVLMVQPNFLFGNSSQDDTFEDETVAALPLDLPALVNAQLLTISVRAGYAALTGCGLFTLFTMAVFDETIFKNSQRKVSTYQTILTSSFITIVAGISVRFAITKDWDMINISALQNGKSILLFVSIVVIGFFAKILQDLALIRTGACQFGLISFLQPLLSTGIDLIFPDLAS</sequence>
<dbReference type="RefSeq" id="XP_025353301.1">
    <property type="nucleotide sequence ID" value="XM_025499460.1"/>
</dbReference>
<evidence type="ECO:0000313" key="3">
    <source>
        <dbReference type="EMBL" id="PWN32999.1"/>
    </source>
</evidence>
<feature type="transmembrane region" description="Helical" evidence="2">
    <location>
        <begin position="425"/>
        <end position="447"/>
    </location>
</feature>
<feature type="region of interest" description="Disordered" evidence="1">
    <location>
        <begin position="1"/>
        <end position="33"/>
    </location>
</feature>
<feature type="transmembrane region" description="Helical" evidence="2">
    <location>
        <begin position="394"/>
        <end position="413"/>
    </location>
</feature>
<keyword evidence="2" id="KW-1133">Transmembrane helix</keyword>
<feature type="transmembrane region" description="Helical" evidence="2">
    <location>
        <begin position="282"/>
        <end position="304"/>
    </location>
</feature>